<dbReference type="InterPro" id="IPR036259">
    <property type="entry name" value="MFS_trans_sf"/>
</dbReference>
<dbReference type="Proteomes" id="UP000503308">
    <property type="component" value="Chromosome"/>
</dbReference>
<protein>
    <submittedName>
        <fullName evidence="7">MFS transporter</fullName>
    </submittedName>
</protein>
<dbReference type="RefSeq" id="WP_169641334.1">
    <property type="nucleotide sequence ID" value="NZ_CP048788.1"/>
</dbReference>
<feature type="transmembrane region" description="Helical" evidence="5">
    <location>
        <begin position="69"/>
        <end position="89"/>
    </location>
</feature>
<feature type="domain" description="Major facilitator superfamily (MFS) profile" evidence="6">
    <location>
        <begin position="201"/>
        <end position="390"/>
    </location>
</feature>
<feature type="transmembrane region" description="Helical" evidence="5">
    <location>
        <begin position="201"/>
        <end position="220"/>
    </location>
</feature>
<feature type="transmembrane region" description="Helical" evidence="5">
    <location>
        <begin position="269"/>
        <end position="287"/>
    </location>
</feature>
<evidence type="ECO:0000256" key="4">
    <source>
        <dbReference type="ARBA" id="ARBA00023136"/>
    </source>
</evidence>
<dbReference type="InterPro" id="IPR020846">
    <property type="entry name" value="MFS_dom"/>
</dbReference>
<keyword evidence="4 5" id="KW-0472">Membrane</keyword>
<dbReference type="GO" id="GO:0022857">
    <property type="term" value="F:transmembrane transporter activity"/>
    <property type="evidence" value="ECO:0007669"/>
    <property type="project" value="InterPro"/>
</dbReference>
<feature type="transmembrane region" description="Helical" evidence="5">
    <location>
        <begin position="12"/>
        <end position="31"/>
    </location>
</feature>
<feature type="transmembrane region" description="Helical" evidence="5">
    <location>
        <begin position="160"/>
        <end position="180"/>
    </location>
</feature>
<dbReference type="PANTHER" id="PTHR23514:SF13">
    <property type="entry name" value="INNER MEMBRANE PROTEIN YBJJ"/>
    <property type="match status" value="1"/>
</dbReference>
<dbReference type="PANTHER" id="PTHR23514">
    <property type="entry name" value="BYPASS OF STOP CODON PROTEIN 6"/>
    <property type="match status" value="1"/>
</dbReference>
<dbReference type="EMBL" id="CP048788">
    <property type="protein sequence ID" value="QJF52115.1"/>
    <property type="molecule type" value="Genomic_DNA"/>
</dbReference>
<sequence length="390" mass="39721">MVFLNDLWLSRRALAGFVVIAGAWACFFAQMPVIKAAIGASDGTYGSVVLLASLGALAAMWLAPLAHRIAGRLAMPGAALLVAAGMLTAGASGGLVSFTIGMTVASVGSGIVDVLVNVRVSEAEERHGRPLMNLNHAVYAFAYAGAALLTGVLREMSFTPVQVFTGFTVLVIVLCFVMTGRRKVAVREAVPSLSPDGLPHALVWLGGALVLAAFLVEASAEGWSALHLERTLGGGPAQGALGPAILGLTMGIGRLAGHFLSARLPELRLMAAAALTAALGLFIAGAAPGLVVAYVGFGLTGLGVSVVAPLALALVGRLVDPQDRLAAISRASVMGYGAFFVGPPLMGLTSEMLGLRAGFFVVGGVMVFAALVLVPSLSRAVTARSGLRRA</sequence>
<dbReference type="Pfam" id="PF07690">
    <property type="entry name" value="MFS_1"/>
    <property type="match status" value="1"/>
</dbReference>
<proteinExistence type="predicted"/>
<feature type="transmembrane region" description="Helical" evidence="5">
    <location>
        <begin position="293"/>
        <end position="315"/>
    </location>
</feature>
<evidence type="ECO:0000256" key="3">
    <source>
        <dbReference type="ARBA" id="ARBA00022989"/>
    </source>
</evidence>
<dbReference type="KEGG" id="rpon:G3256_13525"/>
<accession>A0A858STW6</accession>
<dbReference type="Gene3D" id="1.20.1250.20">
    <property type="entry name" value="MFS general substrate transporter like domains"/>
    <property type="match status" value="2"/>
</dbReference>
<feature type="transmembrane region" description="Helical" evidence="5">
    <location>
        <begin position="95"/>
        <end position="116"/>
    </location>
</feature>
<feature type="transmembrane region" description="Helical" evidence="5">
    <location>
        <begin position="358"/>
        <end position="381"/>
    </location>
</feature>
<dbReference type="InterPro" id="IPR051788">
    <property type="entry name" value="MFS_Transporter"/>
</dbReference>
<feature type="transmembrane region" description="Helical" evidence="5">
    <location>
        <begin position="327"/>
        <end position="346"/>
    </location>
</feature>
<dbReference type="AlphaFoldDB" id="A0A858STW6"/>
<evidence type="ECO:0000256" key="5">
    <source>
        <dbReference type="SAM" id="Phobius"/>
    </source>
</evidence>
<feature type="transmembrane region" description="Helical" evidence="5">
    <location>
        <begin position="240"/>
        <end position="257"/>
    </location>
</feature>
<feature type="transmembrane region" description="Helical" evidence="5">
    <location>
        <begin position="43"/>
        <end position="62"/>
    </location>
</feature>
<evidence type="ECO:0000313" key="8">
    <source>
        <dbReference type="Proteomes" id="UP000503308"/>
    </source>
</evidence>
<evidence type="ECO:0000256" key="1">
    <source>
        <dbReference type="ARBA" id="ARBA00004141"/>
    </source>
</evidence>
<dbReference type="PROSITE" id="PS50850">
    <property type="entry name" value="MFS"/>
    <property type="match status" value="1"/>
</dbReference>
<dbReference type="SUPFAM" id="SSF103473">
    <property type="entry name" value="MFS general substrate transporter"/>
    <property type="match status" value="1"/>
</dbReference>
<evidence type="ECO:0000256" key="2">
    <source>
        <dbReference type="ARBA" id="ARBA00022692"/>
    </source>
</evidence>
<evidence type="ECO:0000313" key="7">
    <source>
        <dbReference type="EMBL" id="QJF52115.1"/>
    </source>
</evidence>
<organism evidence="7 8">
    <name type="scientific">Roseobacter ponti</name>
    <dbReference type="NCBI Taxonomy" id="1891787"/>
    <lineage>
        <taxon>Bacteria</taxon>
        <taxon>Pseudomonadati</taxon>
        <taxon>Pseudomonadota</taxon>
        <taxon>Alphaproteobacteria</taxon>
        <taxon>Rhodobacterales</taxon>
        <taxon>Roseobacteraceae</taxon>
        <taxon>Roseobacter</taxon>
    </lineage>
</organism>
<keyword evidence="3 5" id="KW-1133">Transmembrane helix</keyword>
<dbReference type="GO" id="GO:0016020">
    <property type="term" value="C:membrane"/>
    <property type="evidence" value="ECO:0007669"/>
    <property type="project" value="UniProtKB-SubCell"/>
</dbReference>
<name>A0A858STW6_9RHOB</name>
<gene>
    <name evidence="7" type="ORF">G3256_13525</name>
</gene>
<feature type="transmembrane region" description="Helical" evidence="5">
    <location>
        <begin position="137"/>
        <end position="154"/>
    </location>
</feature>
<keyword evidence="2 5" id="KW-0812">Transmembrane</keyword>
<evidence type="ECO:0000259" key="6">
    <source>
        <dbReference type="PROSITE" id="PS50850"/>
    </source>
</evidence>
<reference evidence="7 8" key="1">
    <citation type="submission" date="2020-02" db="EMBL/GenBank/DDBJ databases">
        <title>Genome sequence of Roseobacter ponti.</title>
        <authorList>
            <person name="Hollensteiner J."/>
            <person name="Schneider D."/>
            <person name="Poehlein A."/>
            <person name="Daniel R."/>
        </authorList>
    </citation>
    <scope>NUCLEOTIDE SEQUENCE [LARGE SCALE GENOMIC DNA]</scope>
    <source>
        <strain evidence="7 8">DSM 106830</strain>
    </source>
</reference>
<comment type="subcellular location">
    <subcellularLocation>
        <location evidence="1">Membrane</location>
        <topology evidence="1">Multi-pass membrane protein</topology>
    </subcellularLocation>
</comment>
<keyword evidence="8" id="KW-1185">Reference proteome</keyword>
<dbReference type="InterPro" id="IPR011701">
    <property type="entry name" value="MFS"/>
</dbReference>